<protein>
    <submittedName>
        <fullName evidence="3">Tetratricopeptide repeat-containing protein</fullName>
    </submittedName>
</protein>
<dbReference type="PANTHER" id="PTHR44395:SF1">
    <property type="entry name" value="PROTEIN O-MANNOSYL-TRANSFERASE TMTC3"/>
    <property type="match status" value="1"/>
</dbReference>
<dbReference type="AlphaFoldDB" id="A0A239FFK3"/>
<dbReference type="Proteomes" id="UP000198432">
    <property type="component" value="Unassembled WGS sequence"/>
</dbReference>
<keyword evidence="2" id="KW-0732">Signal</keyword>
<feature type="repeat" description="TPR" evidence="1">
    <location>
        <begin position="432"/>
        <end position="465"/>
    </location>
</feature>
<keyword evidence="4" id="KW-1185">Reference proteome</keyword>
<proteinExistence type="predicted"/>
<dbReference type="RefSeq" id="WP_089319212.1">
    <property type="nucleotide sequence ID" value="NZ_FZOQ01000008.1"/>
</dbReference>
<dbReference type="SMART" id="SM00028">
    <property type="entry name" value="TPR"/>
    <property type="match status" value="2"/>
</dbReference>
<reference evidence="4" key="1">
    <citation type="submission" date="2017-06" db="EMBL/GenBank/DDBJ databases">
        <authorList>
            <person name="Varghese N."/>
            <person name="Submissions S."/>
        </authorList>
    </citation>
    <scope>NUCLEOTIDE SEQUENCE [LARGE SCALE GENOMIC DNA]</scope>
    <source>
        <strain evidence="4">NKM1</strain>
    </source>
</reference>
<dbReference type="InterPro" id="IPR019734">
    <property type="entry name" value="TPR_rpt"/>
</dbReference>
<dbReference type="Pfam" id="PF13181">
    <property type="entry name" value="TPR_8"/>
    <property type="match status" value="1"/>
</dbReference>
<dbReference type="EMBL" id="FZOQ01000008">
    <property type="protein sequence ID" value="SNS55073.1"/>
    <property type="molecule type" value="Genomic_DNA"/>
</dbReference>
<evidence type="ECO:0000313" key="4">
    <source>
        <dbReference type="Proteomes" id="UP000198432"/>
    </source>
</evidence>
<evidence type="ECO:0000256" key="1">
    <source>
        <dbReference type="PROSITE-ProRule" id="PRU00339"/>
    </source>
</evidence>
<organism evidence="3 4">
    <name type="scientific">Pontibacter ummariensis</name>
    <dbReference type="NCBI Taxonomy" id="1610492"/>
    <lineage>
        <taxon>Bacteria</taxon>
        <taxon>Pseudomonadati</taxon>
        <taxon>Bacteroidota</taxon>
        <taxon>Cytophagia</taxon>
        <taxon>Cytophagales</taxon>
        <taxon>Hymenobacteraceae</taxon>
        <taxon>Pontibacter</taxon>
    </lineage>
</organism>
<dbReference type="PROSITE" id="PS50005">
    <property type="entry name" value="TPR"/>
    <property type="match status" value="2"/>
</dbReference>
<feature type="signal peptide" evidence="2">
    <location>
        <begin position="1"/>
        <end position="23"/>
    </location>
</feature>
<accession>A0A239FFK3</accession>
<feature type="chain" id="PRO_5012511940" evidence="2">
    <location>
        <begin position="24"/>
        <end position="591"/>
    </location>
</feature>
<dbReference type="Pfam" id="PF00515">
    <property type="entry name" value="TPR_1"/>
    <property type="match status" value="1"/>
</dbReference>
<dbReference type="Gene3D" id="1.25.40.10">
    <property type="entry name" value="Tetratricopeptide repeat domain"/>
    <property type="match status" value="2"/>
</dbReference>
<dbReference type="PANTHER" id="PTHR44395">
    <property type="match status" value="1"/>
</dbReference>
<dbReference type="SUPFAM" id="SSF48452">
    <property type="entry name" value="TPR-like"/>
    <property type="match status" value="1"/>
</dbReference>
<evidence type="ECO:0000313" key="3">
    <source>
        <dbReference type="EMBL" id="SNS55073.1"/>
    </source>
</evidence>
<keyword evidence="1" id="KW-0802">TPR repeat</keyword>
<feature type="repeat" description="TPR" evidence="1">
    <location>
        <begin position="499"/>
        <end position="532"/>
    </location>
</feature>
<gene>
    <name evidence="3" type="ORF">SAMN06296052_108142</name>
</gene>
<dbReference type="InterPro" id="IPR011990">
    <property type="entry name" value="TPR-like_helical_dom_sf"/>
</dbReference>
<sequence length="591" mass="66926">MQPYHHIKSILLLFLTLSSSGCALQRMVRLAEKKQEVTVQPSPLAVSGQAVNFEMKVQVPEKLIRKNEHYKLDVYYENMAQQRENIGSFKFEEGEFVYENGKPTIVRQFSFPYTPDKSMGRLLIQGAAIDKEDGDVLYTKEVPVAKGLITTPLLLVRNNAVDYLPDVYSEGSGKPDSLVFHFAADQAKLPNNQGPALEVLEQYALDNVGSQQIVITGSQSPEESGSGLANKRAKVLEDYYRQKLKTLDYSGKKVNIQTRVPEDNFELLKKQLKASALPEQDRQEVTAILDSTVLSKQEMVKALQQTRAYDYLQQYVYPRLRAAAVEVNYNRRRKPDYELFVLAQGIAAGEADADELTEEELLHAASLTPLLDEKRRLYEAAVKTTDKWPAYYNLGVVYSEMARKEYRPAASQALLAKAIENLAIAGSRHPTAHIYYSLASAYHQQGQFLEALQHYDNAIKLGAEEELLQRLFADKAALEIAVGQYDDAMESLRYAGDSYQAYMNLGLTYLLQENYDEAERYYTRALALKPNDALAYYNLALLGARTQNEQLLEQNLRKAVQADKAFMQKAINDLEFEAYRDKAAYQDALMR</sequence>
<dbReference type="OrthoDB" id="1489296at2"/>
<name>A0A239FFK3_9BACT</name>
<evidence type="ECO:0000256" key="2">
    <source>
        <dbReference type="SAM" id="SignalP"/>
    </source>
</evidence>
<dbReference type="PROSITE" id="PS50293">
    <property type="entry name" value="TPR_REGION"/>
    <property type="match status" value="2"/>
</dbReference>